<comment type="catalytic activity">
    <reaction evidence="1">
        <text>a 1,2-diacyl-sn-glycero-3-phosphocholine + H2O = a 1,2-diacyl-sn-glycero-3-phosphate + choline + H(+)</text>
        <dbReference type="Rhea" id="RHEA:14445"/>
        <dbReference type="ChEBI" id="CHEBI:15354"/>
        <dbReference type="ChEBI" id="CHEBI:15377"/>
        <dbReference type="ChEBI" id="CHEBI:15378"/>
        <dbReference type="ChEBI" id="CHEBI:57643"/>
        <dbReference type="ChEBI" id="CHEBI:58608"/>
        <dbReference type="EC" id="3.1.4.4"/>
    </reaction>
</comment>
<name>A0ABP5KMI9_9ACTN</name>
<dbReference type="PANTHER" id="PTHR43856:SF1">
    <property type="entry name" value="MITOCHONDRIAL CARDIOLIPIN HYDROLASE"/>
    <property type="match status" value="1"/>
</dbReference>
<evidence type="ECO:0000313" key="9">
    <source>
        <dbReference type="EMBL" id="GAA2133152.1"/>
    </source>
</evidence>
<gene>
    <name evidence="9" type="ORF">GCM10009802_41560</name>
</gene>
<evidence type="ECO:0000256" key="2">
    <source>
        <dbReference type="ARBA" id="ARBA00008664"/>
    </source>
</evidence>
<dbReference type="EC" id="3.1.4.4" evidence="3"/>
<dbReference type="RefSeq" id="WP_344291515.1">
    <property type="nucleotide sequence ID" value="NZ_BAAAPF010000150.1"/>
</dbReference>
<dbReference type="InterPro" id="IPR001736">
    <property type="entry name" value="PLipase_D/transphosphatidylase"/>
</dbReference>
<feature type="domain" description="PLD phosphodiesterase" evidence="8">
    <location>
        <begin position="367"/>
        <end position="401"/>
    </location>
</feature>
<dbReference type="SUPFAM" id="SSF56024">
    <property type="entry name" value="Phospholipase D/nuclease"/>
    <property type="match status" value="2"/>
</dbReference>
<dbReference type="PANTHER" id="PTHR43856">
    <property type="entry name" value="CARDIOLIPIN HYDROLASE"/>
    <property type="match status" value="1"/>
</dbReference>
<evidence type="ECO:0000256" key="1">
    <source>
        <dbReference type="ARBA" id="ARBA00000798"/>
    </source>
</evidence>
<comment type="similarity">
    <text evidence="2">Belongs to the phospholipase D family.</text>
</comment>
<dbReference type="InterPro" id="IPR051406">
    <property type="entry name" value="PLD_domain"/>
</dbReference>
<keyword evidence="6" id="KW-0443">Lipid metabolism</keyword>
<keyword evidence="5" id="KW-0442">Lipid degradation</keyword>
<protein>
    <recommendedName>
        <fullName evidence="3">phospholipase D</fullName>
        <ecNumber evidence="3">3.1.4.4</ecNumber>
    </recommendedName>
</protein>
<feature type="chain" id="PRO_5046261350" description="phospholipase D" evidence="7">
    <location>
        <begin position="30"/>
        <end position="437"/>
    </location>
</feature>
<evidence type="ECO:0000256" key="5">
    <source>
        <dbReference type="ARBA" id="ARBA00022963"/>
    </source>
</evidence>
<dbReference type="Proteomes" id="UP001500443">
    <property type="component" value="Unassembled WGS sequence"/>
</dbReference>
<organism evidence="9 10">
    <name type="scientific">Streptomyces synnematoformans</name>
    <dbReference type="NCBI Taxonomy" id="415721"/>
    <lineage>
        <taxon>Bacteria</taxon>
        <taxon>Bacillati</taxon>
        <taxon>Actinomycetota</taxon>
        <taxon>Actinomycetes</taxon>
        <taxon>Kitasatosporales</taxon>
        <taxon>Streptomycetaceae</taxon>
        <taxon>Streptomyces</taxon>
    </lineage>
</organism>
<evidence type="ECO:0000256" key="3">
    <source>
        <dbReference type="ARBA" id="ARBA00012027"/>
    </source>
</evidence>
<accession>A0ABP5KMI9</accession>
<evidence type="ECO:0000256" key="7">
    <source>
        <dbReference type="SAM" id="SignalP"/>
    </source>
</evidence>
<dbReference type="Pfam" id="PF13091">
    <property type="entry name" value="PLDc_2"/>
    <property type="match status" value="2"/>
</dbReference>
<sequence length="437" mass="47657">MRRLRAWRPAGVATVLLALTATLVSGATAAEPERRDAAEPGAAAVPAAAAKPVINGPVFNDPLGSAAQRGAVFTQLTALIDATPAGQTIRSSMFEFDDPDVADALIAAHRRGVAVKVIVDDATSEGNSAAWPVLRSALGTDDTRRSWIVVCDDRFEDDDGVDDVSRGCAATPPPGPAYNHNKFFVFSRVGPFADGTSYDKVVFQSSSNLTDWYRTESYNDAVTFADAAVHDGYATFHDDLRRLRRSADGDNTYYRSTPTGSTYRAFFYPRGDSDYGNPATDTVVNILDEVACAYTGTDGKRHQTDIRVAMFQFLGSRKQVAQKLAQKRAQGCWVDVVYSEGDATVEGILDNAGIQRQYCNFTNGPGIDVRTHTKFWLLDGEFNGGITPRVYTGSHNWTGSGLRSADEAMLRITSADYHAKYLSYFYKIRDTCRARTP</sequence>
<comment type="caution">
    <text evidence="9">The sequence shown here is derived from an EMBL/GenBank/DDBJ whole genome shotgun (WGS) entry which is preliminary data.</text>
</comment>
<feature type="signal peptide" evidence="7">
    <location>
        <begin position="1"/>
        <end position="29"/>
    </location>
</feature>
<keyword evidence="10" id="KW-1185">Reference proteome</keyword>
<dbReference type="PROSITE" id="PS50035">
    <property type="entry name" value="PLD"/>
    <property type="match status" value="1"/>
</dbReference>
<dbReference type="EMBL" id="BAAAPF010000150">
    <property type="protein sequence ID" value="GAA2133152.1"/>
    <property type="molecule type" value="Genomic_DNA"/>
</dbReference>
<dbReference type="Gene3D" id="3.30.870.10">
    <property type="entry name" value="Endonuclease Chain A"/>
    <property type="match status" value="2"/>
</dbReference>
<dbReference type="InterPro" id="IPR025202">
    <property type="entry name" value="PLD-like_dom"/>
</dbReference>
<evidence type="ECO:0000256" key="6">
    <source>
        <dbReference type="ARBA" id="ARBA00023098"/>
    </source>
</evidence>
<evidence type="ECO:0000259" key="8">
    <source>
        <dbReference type="PROSITE" id="PS50035"/>
    </source>
</evidence>
<keyword evidence="7" id="KW-0732">Signal</keyword>
<keyword evidence="4" id="KW-0378">Hydrolase</keyword>
<evidence type="ECO:0000256" key="4">
    <source>
        <dbReference type="ARBA" id="ARBA00022801"/>
    </source>
</evidence>
<proteinExistence type="inferred from homology"/>
<reference evidence="10" key="1">
    <citation type="journal article" date="2019" name="Int. J. Syst. Evol. Microbiol.">
        <title>The Global Catalogue of Microorganisms (GCM) 10K type strain sequencing project: providing services to taxonomists for standard genome sequencing and annotation.</title>
        <authorList>
            <consortium name="The Broad Institute Genomics Platform"/>
            <consortium name="The Broad Institute Genome Sequencing Center for Infectious Disease"/>
            <person name="Wu L."/>
            <person name="Ma J."/>
        </authorList>
    </citation>
    <scope>NUCLEOTIDE SEQUENCE [LARGE SCALE GENOMIC DNA]</scope>
    <source>
        <strain evidence="10">JCM 15481</strain>
    </source>
</reference>
<evidence type="ECO:0000313" key="10">
    <source>
        <dbReference type="Proteomes" id="UP001500443"/>
    </source>
</evidence>